<reference evidence="1 2" key="1">
    <citation type="submission" date="2015-07" db="EMBL/GenBank/DDBJ databases">
        <title>The genome of Habropoda laboriosa.</title>
        <authorList>
            <person name="Pan H."/>
            <person name="Kapheim K."/>
        </authorList>
    </citation>
    <scope>NUCLEOTIDE SEQUENCE [LARGE SCALE GENOMIC DNA]</scope>
    <source>
        <strain evidence="1">0110345459</strain>
    </source>
</reference>
<dbReference type="Proteomes" id="UP000053825">
    <property type="component" value="Unassembled WGS sequence"/>
</dbReference>
<accession>A0A0L7RFF1</accession>
<dbReference type="EMBL" id="KQ414606">
    <property type="protein sequence ID" value="KOC69558.1"/>
    <property type="molecule type" value="Genomic_DNA"/>
</dbReference>
<organism evidence="1 2">
    <name type="scientific">Habropoda laboriosa</name>
    <dbReference type="NCBI Taxonomy" id="597456"/>
    <lineage>
        <taxon>Eukaryota</taxon>
        <taxon>Metazoa</taxon>
        <taxon>Ecdysozoa</taxon>
        <taxon>Arthropoda</taxon>
        <taxon>Hexapoda</taxon>
        <taxon>Insecta</taxon>
        <taxon>Pterygota</taxon>
        <taxon>Neoptera</taxon>
        <taxon>Endopterygota</taxon>
        <taxon>Hymenoptera</taxon>
        <taxon>Apocrita</taxon>
        <taxon>Aculeata</taxon>
        <taxon>Apoidea</taxon>
        <taxon>Anthophila</taxon>
        <taxon>Apidae</taxon>
        <taxon>Habropoda</taxon>
    </lineage>
</organism>
<proteinExistence type="predicted"/>
<protein>
    <submittedName>
        <fullName evidence="1">Uncharacterized protein</fullName>
    </submittedName>
</protein>
<keyword evidence="2" id="KW-1185">Reference proteome</keyword>
<gene>
    <name evidence="1" type="ORF">WH47_05501</name>
</gene>
<dbReference type="AlphaFoldDB" id="A0A0L7RFF1"/>
<name>A0A0L7RFF1_9HYME</name>
<evidence type="ECO:0000313" key="2">
    <source>
        <dbReference type="Proteomes" id="UP000053825"/>
    </source>
</evidence>
<evidence type="ECO:0000313" key="1">
    <source>
        <dbReference type="EMBL" id="KOC69558.1"/>
    </source>
</evidence>
<sequence length="92" mass="9929">MVFGELAYQARLGNAIGERRNAPSLTTPRPRNAFRKCNYARVSVITGAAEKEQRFATPSLSSTSAALVSESTESAVTGYLEYSAPPAINYAR</sequence>